<dbReference type="EMBL" id="JAQIFT010000061">
    <property type="protein sequence ID" value="MDA3733147.1"/>
    <property type="molecule type" value="Genomic_DNA"/>
</dbReference>
<dbReference type="RefSeq" id="WP_271013036.1">
    <property type="nucleotide sequence ID" value="NZ_JAQIFT010000061.1"/>
</dbReference>
<gene>
    <name evidence="2" type="ORF">PBV87_16850</name>
</gene>
<evidence type="ECO:0008006" key="4">
    <source>
        <dbReference type="Google" id="ProtNLM"/>
    </source>
</evidence>
<name>A0AA42DPF0_9FIRM</name>
<feature type="signal peptide" evidence="1">
    <location>
        <begin position="1"/>
        <end position="25"/>
    </location>
</feature>
<protein>
    <recommendedName>
        <fullName evidence="4">DUF4382 domain-containing protein</fullName>
    </recommendedName>
</protein>
<comment type="caution">
    <text evidence="2">The sequence shown here is derived from an EMBL/GenBank/DDBJ whole genome shotgun (WGS) entry which is preliminary data.</text>
</comment>
<sequence>MKKTKFMIGALVLSMGLLGTGYAYWTDTLAVSTTVDTGHLNVKFANHQSKDTYLNDIVHDVDGRYTTFVSTTSLLDGPAEGDYDNEEDLISIELSELVPGAYTCVKADMVNAGTVAARLAKVTPTLPTTIDEELKEDLLVKIVAWDNDVFCNLYEGTLSNLKEVNVKEVLGGRDILFVPGTGADSDIKLEVFVGLDSKAKNKTQNKNASIELKFLFEQVFDNNFWN</sequence>
<dbReference type="AlphaFoldDB" id="A0AA42DPF0"/>
<dbReference type="Proteomes" id="UP001169242">
    <property type="component" value="Unassembled WGS sequence"/>
</dbReference>
<proteinExistence type="predicted"/>
<keyword evidence="1" id="KW-0732">Signal</keyword>
<organism evidence="2 3">
    <name type="scientific">Holtiella tumoricola</name>
    <dbReference type="NCBI Taxonomy" id="3018743"/>
    <lineage>
        <taxon>Bacteria</taxon>
        <taxon>Bacillati</taxon>
        <taxon>Bacillota</taxon>
        <taxon>Clostridia</taxon>
        <taxon>Lachnospirales</taxon>
        <taxon>Cellulosilyticaceae</taxon>
        <taxon>Holtiella</taxon>
    </lineage>
</organism>
<evidence type="ECO:0000313" key="3">
    <source>
        <dbReference type="Proteomes" id="UP001169242"/>
    </source>
</evidence>
<keyword evidence="3" id="KW-1185">Reference proteome</keyword>
<feature type="chain" id="PRO_5041239474" description="DUF4382 domain-containing protein" evidence="1">
    <location>
        <begin position="26"/>
        <end position="226"/>
    </location>
</feature>
<reference evidence="2" key="1">
    <citation type="journal article" date="2023" name="Int. J. Syst. Evol. Microbiol.">
        <title>&lt;i&gt;Holtiella tumoricola&lt;/i&gt; gen. nov. sp. nov., isolated from a human clinical sample.</title>
        <authorList>
            <person name="Allen-Vercoe E."/>
            <person name="Daigneault M.C."/>
            <person name="Vancuren S.J."/>
            <person name="Cochrane K."/>
            <person name="O'Neal L.L."/>
            <person name="Sankaranarayanan K."/>
            <person name="Lawson P.A."/>
        </authorList>
    </citation>
    <scope>NUCLEOTIDE SEQUENCE</scope>
    <source>
        <strain evidence="2">CC70A</strain>
    </source>
</reference>
<accession>A0AA42DPF0</accession>
<evidence type="ECO:0000313" key="2">
    <source>
        <dbReference type="EMBL" id="MDA3733147.1"/>
    </source>
</evidence>
<evidence type="ECO:0000256" key="1">
    <source>
        <dbReference type="SAM" id="SignalP"/>
    </source>
</evidence>